<evidence type="ECO:0000313" key="3">
    <source>
        <dbReference type="Proteomes" id="UP000001811"/>
    </source>
</evidence>
<feature type="transmembrane region" description="Helical" evidence="1">
    <location>
        <begin position="40"/>
        <end position="58"/>
    </location>
</feature>
<reference evidence="2" key="3">
    <citation type="submission" date="2025-09" db="UniProtKB">
        <authorList>
            <consortium name="Ensembl"/>
        </authorList>
    </citation>
    <scope>IDENTIFICATION</scope>
    <source>
        <strain evidence="2">Thorbecke</strain>
    </source>
</reference>
<organism evidence="2 3">
    <name type="scientific">Oryctolagus cuniculus</name>
    <name type="common">Rabbit</name>
    <dbReference type="NCBI Taxonomy" id="9986"/>
    <lineage>
        <taxon>Eukaryota</taxon>
        <taxon>Metazoa</taxon>
        <taxon>Chordata</taxon>
        <taxon>Craniata</taxon>
        <taxon>Vertebrata</taxon>
        <taxon>Euteleostomi</taxon>
        <taxon>Mammalia</taxon>
        <taxon>Eutheria</taxon>
        <taxon>Euarchontoglires</taxon>
        <taxon>Glires</taxon>
        <taxon>Lagomorpha</taxon>
        <taxon>Leporidae</taxon>
        <taxon>Oryctolagus</taxon>
    </lineage>
</organism>
<dbReference type="EMBL" id="AAGW02056496">
    <property type="status" value="NOT_ANNOTATED_CDS"/>
    <property type="molecule type" value="Genomic_DNA"/>
</dbReference>
<reference evidence="2 3" key="1">
    <citation type="journal article" date="2011" name="Nature">
        <title>A high-resolution map of human evolutionary constraint using 29 mammals.</title>
        <authorList>
            <person name="Lindblad-Toh K."/>
            <person name="Garber M."/>
            <person name="Zuk O."/>
            <person name="Lin M.F."/>
            <person name="Parker B.J."/>
            <person name="Washietl S."/>
            <person name="Kheradpour P."/>
            <person name="Ernst J."/>
            <person name="Jordan G."/>
            <person name="Mauceli E."/>
            <person name="Ward L.D."/>
            <person name="Lowe C.B."/>
            <person name="Holloway A.K."/>
            <person name="Clamp M."/>
            <person name="Gnerre S."/>
            <person name="Alfoldi J."/>
            <person name="Beal K."/>
            <person name="Chang J."/>
            <person name="Clawson H."/>
            <person name="Cuff J."/>
            <person name="Di Palma F."/>
            <person name="Fitzgerald S."/>
            <person name="Flicek P."/>
            <person name="Guttman M."/>
            <person name="Hubisz M.J."/>
            <person name="Jaffe D.B."/>
            <person name="Jungreis I."/>
            <person name="Kent W.J."/>
            <person name="Kostka D."/>
            <person name="Lara M."/>
            <person name="Martins A.L."/>
            <person name="Massingham T."/>
            <person name="Moltke I."/>
            <person name="Raney B.J."/>
            <person name="Rasmussen M.D."/>
            <person name="Robinson J."/>
            <person name="Stark A."/>
            <person name="Vilella A.J."/>
            <person name="Wen J."/>
            <person name="Xie X."/>
            <person name="Zody M.C."/>
            <person name="Baldwin J."/>
            <person name="Bloom T."/>
            <person name="Chin C.W."/>
            <person name="Heiman D."/>
            <person name="Nicol R."/>
            <person name="Nusbaum C."/>
            <person name="Young S."/>
            <person name="Wilkinson J."/>
            <person name="Worley K.C."/>
            <person name="Kovar C.L."/>
            <person name="Muzny D.M."/>
            <person name="Gibbs R.A."/>
            <person name="Cree A."/>
            <person name="Dihn H.H."/>
            <person name="Fowler G."/>
            <person name="Jhangiani S."/>
            <person name="Joshi V."/>
            <person name="Lee S."/>
            <person name="Lewis L.R."/>
            <person name="Nazareth L.V."/>
            <person name="Okwuonu G."/>
            <person name="Santibanez J."/>
            <person name="Warren W.C."/>
            <person name="Mardis E.R."/>
            <person name="Weinstock G.M."/>
            <person name="Wilson R.K."/>
            <person name="Delehaunty K."/>
            <person name="Dooling D."/>
            <person name="Fronik C."/>
            <person name="Fulton L."/>
            <person name="Fulton B."/>
            <person name="Graves T."/>
            <person name="Minx P."/>
            <person name="Sodergren E."/>
            <person name="Birney E."/>
            <person name="Margulies E.H."/>
            <person name="Herrero J."/>
            <person name="Green E.D."/>
            <person name="Haussler D."/>
            <person name="Siepel A."/>
            <person name="Goldman N."/>
            <person name="Pollard K.S."/>
            <person name="Pedersen J.S."/>
            <person name="Lander E.S."/>
            <person name="Kellis M."/>
        </authorList>
    </citation>
    <scope>NUCLEOTIDE SEQUENCE [LARGE SCALE GENOMIC DNA]</scope>
    <source>
        <strain evidence="2 3">Thorbecke inbred</strain>
    </source>
</reference>
<dbReference type="InParanoid" id="A0A5F9DHV0"/>
<dbReference type="SMR" id="A0A5F9DHV0"/>
<dbReference type="Proteomes" id="UP000001811">
    <property type="component" value="Chromosome 13"/>
</dbReference>
<evidence type="ECO:0000256" key="1">
    <source>
        <dbReference type="SAM" id="Phobius"/>
    </source>
</evidence>
<proteinExistence type="predicted"/>
<evidence type="ECO:0000313" key="2">
    <source>
        <dbReference type="Ensembl" id="ENSOCUP00000044938.1"/>
    </source>
</evidence>
<name>A0A5F9DHV0_RABIT</name>
<accession>A0A5F9DHV0</accession>
<reference evidence="2" key="2">
    <citation type="submission" date="2025-08" db="UniProtKB">
        <authorList>
            <consortium name="Ensembl"/>
        </authorList>
    </citation>
    <scope>IDENTIFICATION</scope>
    <source>
        <strain evidence="2">Thorbecke</strain>
    </source>
</reference>
<dbReference type="Ensembl" id="ENSOCUT00000045009.1">
    <property type="protein sequence ID" value="ENSOCUP00000044938.1"/>
    <property type="gene ID" value="ENSOCUG00000032946.1"/>
</dbReference>
<sequence>KAGPLLSLPAGHRVLCALKDVGCAICGSGKIESYQVQKLIMNYVLATYGGIALLVLCFKFSCESNISGL</sequence>
<keyword evidence="1" id="KW-0472">Membrane</keyword>
<keyword evidence="1" id="KW-0812">Transmembrane</keyword>
<protein>
    <submittedName>
        <fullName evidence="2">Uncharacterized protein</fullName>
    </submittedName>
</protein>
<dbReference type="AlphaFoldDB" id="A0A5F9DHV0"/>
<keyword evidence="1" id="KW-1133">Transmembrane helix</keyword>
<dbReference type="Bgee" id="ENSOCUG00000032946">
    <property type="expression patterns" value="Expressed in aorta and 10 other cell types or tissues"/>
</dbReference>
<keyword evidence="3" id="KW-1185">Reference proteome</keyword>